<evidence type="ECO:0000313" key="4">
    <source>
        <dbReference type="Proteomes" id="UP000403266"/>
    </source>
</evidence>
<dbReference type="InterPro" id="IPR011990">
    <property type="entry name" value="TPR-like_helical_dom_sf"/>
</dbReference>
<dbReference type="GO" id="GO:0006171">
    <property type="term" value="P:cAMP biosynthetic process"/>
    <property type="evidence" value="ECO:0007669"/>
    <property type="project" value="TreeGrafter"/>
</dbReference>
<dbReference type="InterPro" id="IPR019734">
    <property type="entry name" value="TPR_rpt"/>
</dbReference>
<keyword evidence="1" id="KW-0802">TPR repeat</keyword>
<dbReference type="GO" id="GO:0035556">
    <property type="term" value="P:intracellular signal transduction"/>
    <property type="evidence" value="ECO:0007669"/>
    <property type="project" value="InterPro"/>
</dbReference>
<name>A0A5N7MQK9_9HYPH</name>
<dbReference type="Proteomes" id="UP000403266">
    <property type="component" value="Unassembled WGS sequence"/>
</dbReference>
<dbReference type="Gene3D" id="3.30.70.1230">
    <property type="entry name" value="Nucleotide cyclase"/>
    <property type="match status" value="1"/>
</dbReference>
<dbReference type="InterPro" id="IPR050697">
    <property type="entry name" value="Adenylyl/Guanylyl_Cyclase_3/4"/>
</dbReference>
<dbReference type="SUPFAM" id="SSF48452">
    <property type="entry name" value="TPR-like"/>
    <property type="match status" value="1"/>
</dbReference>
<dbReference type="Gene3D" id="1.25.40.10">
    <property type="entry name" value="Tetratricopeptide repeat domain"/>
    <property type="match status" value="1"/>
</dbReference>
<comment type="caution">
    <text evidence="3">The sequence shown here is derived from an EMBL/GenBank/DDBJ whole genome shotgun (WGS) entry which is preliminary data.</text>
</comment>
<dbReference type="Gene3D" id="3.40.50.10070">
    <property type="entry name" value="TolB, N-terminal domain"/>
    <property type="match status" value="1"/>
</dbReference>
<feature type="repeat" description="TPR" evidence="1">
    <location>
        <begin position="418"/>
        <end position="451"/>
    </location>
</feature>
<dbReference type="Pfam" id="PF00211">
    <property type="entry name" value="Guanylate_cyc"/>
    <property type="match status" value="1"/>
</dbReference>
<sequence>MSGSGKPKVLRRLAAVLAADVVGFSTLMGEDEEGTLAQVKSLRREIIEPRAVEHHGRIVKTTGDGFLVEFSSPTESVQCAVEMQEALASRAADKSAHPLQLRIGINLGEIIFEEDGDIYGDGVNIAARLEQLAQPGAICISAKVYEEVRDKLPYSFQDQGEQPVKNITKPLRVYSLFGNGVAATQARLAVPDRPSIAVLPFDFMSESRDGEFLADGLSEDIIAALSRIRSFFVIARNSTFTYKGRAVNVQQVSRDLGVRYVLEGSVRRSRDKVRITAQLIDATTGAHLWADRYDGTVEDIFDLQDRITTSVVGAIQPSIRAAEIERARRKRPDSLNAYDLVMQALPYVWSLDATSNEVASRLLDEALKLDPTYPLALSLASWCSGQRVIYNWSTNPESDRRDALEKAQLAAGLASDDPFVLTVLGAAHTITREFQTALYLLEKALVLDPNSAWTWNRSGWLRTFRDDPETGIAHFERAIRLSPFDPMIFNSYAGIGDAHFVTGHYAEAIRWLEKARLAHPKAAWINRFLAASYALDGRRQEAEACVQRLLTMYPGLTVTAVKAAPPFSQEVIARLCEGLQQAGLPE</sequence>
<dbReference type="AlphaFoldDB" id="A0A5N7MQK9"/>
<dbReference type="RefSeq" id="WP_152715937.1">
    <property type="nucleotide sequence ID" value="NZ_VOSK01000211.1"/>
</dbReference>
<evidence type="ECO:0000313" key="3">
    <source>
        <dbReference type="EMBL" id="MPR29233.1"/>
    </source>
</evidence>
<dbReference type="EMBL" id="VOSK01000211">
    <property type="protein sequence ID" value="MPR29233.1"/>
    <property type="molecule type" value="Genomic_DNA"/>
</dbReference>
<evidence type="ECO:0000256" key="1">
    <source>
        <dbReference type="PROSITE-ProRule" id="PRU00339"/>
    </source>
</evidence>
<dbReference type="PANTHER" id="PTHR43081:SF19">
    <property type="entry name" value="PH-SENSITIVE ADENYLATE CYCLASE RV1264"/>
    <property type="match status" value="1"/>
</dbReference>
<organism evidence="3 4">
    <name type="scientific">Microvirga tunisiensis</name>
    <dbReference type="NCBI Taxonomy" id="2108360"/>
    <lineage>
        <taxon>Bacteria</taxon>
        <taxon>Pseudomonadati</taxon>
        <taxon>Pseudomonadota</taxon>
        <taxon>Alphaproteobacteria</taxon>
        <taxon>Hyphomicrobiales</taxon>
        <taxon>Methylobacteriaceae</taxon>
        <taxon>Microvirga</taxon>
    </lineage>
</organism>
<dbReference type="PANTHER" id="PTHR43081">
    <property type="entry name" value="ADENYLATE CYCLASE, TERMINAL-DIFFERENTIATION SPECIFIC-RELATED"/>
    <property type="match status" value="1"/>
</dbReference>
<dbReference type="InterPro" id="IPR001054">
    <property type="entry name" value="A/G_cyclase"/>
</dbReference>
<evidence type="ECO:0000259" key="2">
    <source>
        <dbReference type="PROSITE" id="PS50125"/>
    </source>
</evidence>
<feature type="domain" description="Guanylate cyclase" evidence="2">
    <location>
        <begin position="15"/>
        <end position="130"/>
    </location>
</feature>
<dbReference type="PROSITE" id="PS50125">
    <property type="entry name" value="GUANYLATE_CYCLASE_2"/>
    <property type="match status" value="1"/>
</dbReference>
<feature type="repeat" description="TPR" evidence="1">
    <location>
        <begin position="489"/>
        <end position="522"/>
    </location>
</feature>
<dbReference type="CDD" id="cd07302">
    <property type="entry name" value="CHD"/>
    <property type="match status" value="1"/>
</dbReference>
<proteinExistence type="predicted"/>
<dbReference type="PROSITE" id="PS50005">
    <property type="entry name" value="TPR"/>
    <property type="match status" value="2"/>
</dbReference>
<dbReference type="OrthoDB" id="9807521at2"/>
<protein>
    <submittedName>
        <fullName evidence="3">Tetratricopeptide repeat protein</fullName>
    </submittedName>
</protein>
<dbReference type="SMART" id="SM00044">
    <property type="entry name" value="CYCc"/>
    <property type="match status" value="1"/>
</dbReference>
<reference evidence="3 4" key="1">
    <citation type="journal article" date="2019" name="Syst. Appl. Microbiol.">
        <title>Microvirga tunisiensis sp. nov., a root nodule symbiotic bacterium isolated from Lupinus micranthus and L. luteus grown in Northern Tunisia.</title>
        <authorList>
            <person name="Msaddak A."/>
            <person name="Rejili M."/>
            <person name="Duran D."/>
            <person name="Mars M."/>
            <person name="Palacios J.M."/>
            <person name="Ruiz-Argueso T."/>
            <person name="Rey L."/>
            <person name="Imperial J."/>
        </authorList>
    </citation>
    <scope>NUCLEOTIDE SEQUENCE [LARGE SCALE GENOMIC DNA]</scope>
    <source>
        <strain evidence="3 4">Lmie10</strain>
    </source>
</reference>
<keyword evidence="4" id="KW-1185">Reference proteome</keyword>
<dbReference type="SMART" id="SM00028">
    <property type="entry name" value="TPR"/>
    <property type="match status" value="4"/>
</dbReference>
<accession>A0A5N7MQK9</accession>
<dbReference type="SUPFAM" id="SSF55073">
    <property type="entry name" value="Nucleotide cyclase"/>
    <property type="match status" value="1"/>
</dbReference>
<dbReference type="InterPro" id="IPR029787">
    <property type="entry name" value="Nucleotide_cyclase"/>
</dbReference>
<dbReference type="GO" id="GO:0004016">
    <property type="term" value="F:adenylate cyclase activity"/>
    <property type="evidence" value="ECO:0007669"/>
    <property type="project" value="UniProtKB-ARBA"/>
</dbReference>
<gene>
    <name evidence="3" type="ORF">FS320_30070</name>
</gene>